<feature type="region of interest" description="Disordered" evidence="1">
    <location>
        <begin position="1"/>
        <end position="97"/>
    </location>
</feature>
<feature type="compositionally biased region" description="Polar residues" evidence="1">
    <location>
        <begin position="77"/>
        <end position="86"/>
    </location>
</feature>
<sequence length="494" mass="56906">MESQQRNSEGQVDIVDEDEVPPQYRVERHTSKLDRMRGNVRSRSGPRQRDSRSTQTPQASPVQDSPWLLRAIKWVSPASQRSSSNTKGEREQKENVQTLLETQEPQKWGCDVDETQISHQQFIEREHQFQSILQVKECEWTAREKDLQTQIQQAQQYTAERDQVLQAEIHDIQLAKSALEEQHNALIRKQQESSFRQMESARWLPVDETKVMSDLDKLKRDMRRWAKTTSIKDISMLQSLGEVETAPLMQQLSNVVVFENGHLPESIFTIAKSPILLLNALLSDNIYMIFFRSPFFFLGETSEDSSANDRSPGVLEDIYQRAKSANPQDAHIWRSQTLRLLMPPLRNDISEGEKKLHDTIEAAIARVAQQQATSFLAGPASLLVENSTKSDIAYKLEKIYDEAARKSYMLWTRRTEMRCYTLKDIGQLGFDAESPCFDPDTLIRYEDHEGQLKDRPVTVLVHPLLQVAGTDEAKDYDEERVWAKGIVWLDSKMA</sequence>
<evidence type="ECO:0000313" key="2">
    <source>
        <dbReference type="EMBL" id="TVY54819.1"/>
    </source>
</evidence>
<protein>
    <submittedName>
        <fullName evidence="2">Uncharacterized protein</fullName>
    </submittedName>
</protein>
<accession>A0A7D8UQB7</accession>
<feature type="compositionally biased region" description="Polar residues" evidence="1">
    <location>
        <begin position="1"/>
        <end position="10"/>
    </location>
</feature>
<gene>
    <name evidence="2" type="ORF">LCER1_G005654</name>
</gene>
<comment type="caution">
    <text evidence="2">The sequence shown here is derived from an EMBL/GenBank/DDBJ whole genome shotgun (WGS) entry which is preliminary data.</text>
</comment>
<dbReference type="AlphaFoldDB" id="A0A7D8UQB7"/>
<evidence type="ECO:0000313" key="3">
    <source>
        <dbReference type="Proteomes" id="UP000481288"/>
    </source>
</evidence>
<keyword evidence="3" id="KW-1185">Reference proteome</keyword>
<evidence type="ECO:0000256" key="1">
    <source>
        <dbReference type="SAM" id="MobiDB-lite"/>
    </source>
</evidence>
<feature type="compositionally biased region" description="Basic and acidic residues" evidence="1">
    <location>
        <begin position="25"/>
        <end position="37"/>
    </location>
</feature>
<organism evidence="2 3">
    <name type="scientific">Lachnellula cervina</name>
    <dbReference type="NCBI Taxonomy" id="1316786"/>
    <lineage>
        <taxon>Eukaryota</taxon>
        <taxon>Fungi</taxon>
        <taxon>Dikarya</taxon>
        <taxon>Ascomycota</taxon>
        <taxon>Pezizomycotina</taxon>
        <taxon>Leotiomycetes</taxon>
        <taxon>Helotiales</taxon>
        <taxon>Lachnaceae</taxon>
        <taxon>Lachnellula</taxon>
    </lineage>
</organism>
<reference evidence="2 3" key="1">
    <citation type="submission" date="2018-05" db="EMBL/GenBank/DDBJ databases">
        <title>Whole genome sequencing for identification of molecular markers to develop diagnostic detection tools for the regulated plant pathogen Lachnellula willkommii.</title>
        <authorList>
            <person name="Giroux E."/>
            <person name="Bilodeau G."/>
        </authorList>
    </citation>
    <scope>NUCLEOTIDE SEQUENCE [LARGE SCALE GENOMIC DNA]</scope>
    <source>
        <strain evidence="2 3">CBS 625.97</strain>
    </source>
</reference>
<feature type="compositionally biased region" description="Polar residues" evidence="1">
    <location>
        <begin position="53"/>
        <end position="63"/>
    </location>
</feature>
<name>A0A7D8UQB7_9HELO</name>
<proteinExistence type="predicted"/>
<dbReference type="EMBL" id="QGMG01000302">
    <property type="protein sequence ID" value="TVY54819.1"/>
    <property type="molecule type" value="Genomic_DNA"/>
</dbReference>
<dbReference type="OrthoDB" id="4156714at2759"/>
<dbReference type="Proteomes" id="UP000481288">
    <property type="component" value="Unassembled WGS sequence"/>
</dbReference>